<proteinExistence type="predicted"/>
<feature type="compositionally biased region" description="Polar residues" evidence="1">
    <location>
        <begin position="101"/>
        <end position="116"/>
    </location>
</feature>
<feature type="compositionally biased region" description="Acidic residues" evidence="1">
    <location>
        <begin position="1"/>
        <end position="11"/>
    </location>
</feature>
<feature type="region of interest" description="Disordered" evidence="1">
    <location>
        <begin position="96"/>
        <end position="165"/>
    </location>
</feature>
<feature type="compositionally biased region" description="Low complexity" evidence="1">
    <location>
        <begin position="220"/>
        <end position="240"/>
    </location>
</feature>
<dbReference type="Proteomes" id="UP000077266">
    <property type="component" value="Unassembled WGS sequence"/>
</dbReference>
<sequence>MDSYEVYDIDLESGHVTPHESQSQSQSQYEETQPEGSQDWVASQISNIGVSFSCSSVTDEVVLHHIKETYKGAYNSDWWFDQDKGDDDAVTVQMDSGADGSHTTAYSQESSVSETPGPQLFPSGSGLTADDSTVTQEDANSQTVPDDVGGSQTQTQTSFYPNSDTTSATYAGSFSGSQMYSNYTDSQTSTFVDSSQSTGRGYDADGEATTSDSDMTYSPSSTLLFGSQSQSQGSGLDTSTPGVDIYDPLTFDVSPGVTHAHYEDIDPSSQGSEAPVDENGRVYTQLEEWVTAEEFEKGGYHRNGRVRTPLVRTPSPDPE</sequence>
<feature type="compositionally biased region" description="Polar residues" evidence="1">
    <location>
        <begin position="188"/>
        <end position="199"/>
    </location>
</feature>
<evidence type="ECO:0000313" key="3">
    <source>
        <dbReference type="Proteomes" id="UP000077266"/>
    </source>
</evidence>
<reference evidence="2 3" key="1">
    <citation type="journal article" date="2016" name="Mol. Biol. Evol.">
        <title>Comparative Genomics of Early-Diverging Mushroom-Forming Fungi Provides Insights into the Origins of Lignocellulose Decay Capabilities.</title>
        <authorList>
            <person name="Nagy L.G."/>
            <person name="Riley R."/>
            <person name="Tritt A."/>
            <person name="Adam C."/>
            <person name="Daum C."/>
            <person name="Floudas D."/>
            <person name="Sun H."/>
            <person name="Yadav J.S."/>
            <person name="Pangilinan J."/>
            <person name="Larsson K.H."/>
            <person name="Matsuura K."/>
            <person name="Barry K."/>
            <person name="Labutti K."/>
            <person name="Kuo R."/>
            <person name="Ohm R.A."/>
            <person name="Bhattacharya S.S."/>
            <person name="Shirouzu T."/>
            <person name="Yoshinaga Y."/>
            <person name="Martin F.M."/>
            <person name="Grigoriev I.V."/>
            <person name="Hibbett D.S."/>
        </authorList>
    </citation>
    <scope>NUCLEOTIDE SEQUENCE [LARGE SCALE GENOMIC DNA]</scope>
    <source>
        <strain evidence="2 3">HHB12029</strain>
    </source>
</reference>
<name>A0A166N3T6_EXIGL</name>
<feature type="region of interest" description="Disordered" evidence="1">
    <location>
        <begin position="297"/>
        <end position="319"/>
    </location>
</feature>
<gene>
    <name evidence="2" type="ORF">EXIGLDRAFT_847228</name>
</gene>
<evidence type="ECO:0000313" key="2">
    <source>
        <dbReference type="EMBL" id="KZV78720.1"/>
    </source>
</evidence>
<feature type="region of interest" description="Disordered" evidence="1">
    <location>
        <begin position="188"/>
        <end position="281"/>
    </location>
</feature>
<accession>A0A166N3T6</accession>
<dbReference type="EMBL" id="KV426781">
    <property type="protein sequence ID" value="KZV78720.1"/>
    <property type="molecule type" value="Genomic_DNA"/>
</dbReference>
<dbReference type="InParanoid" id="A0A166N3T6"/>
<feature type="compositionally biased region" description="Polar residues" evidence="1">
    <location>
        <begin position="208"/>
        <end position="219"/>
    </location>
</feature>
<feature type="compositionally biased region" description="Polar residues" evidence="1">
    <location>
        <begin position="29"/>
        <end position="39"/>
    </location>
</feature>
<protein>
    <submittedName>
        <fullName evidence="2">Uncharacterized protein</fullName>
    </submittedName>
</protein>
<evidence type="ECO:0000256" key="1">
    <source>
        <dbReference type="SAM" id="MobiDB-lite"/>
    </source>
</evidence>
<keyword evidence="3" id="KW-1185">Reference proteome</keyword>
<organism evidence="2 3">
    <name type="scientific">Exidia glandulosa HHB12029</name>
    <dbReference type="NCBI Taxonomy" id="1314781"/>
    <lineage>
        <taxon>Eukaryota</taxon>
        <taxon>Fungi</taxon>
        <taxon>Dikarya</taxon>
        <taxon>Basidiomycota</taxon>
        <taxon>Agaricomycotina</taxon>
        <taxon>Agaricomycetes</taxon>
        <taxon>Auriculariales</taxon>
        <taxon>Exidiaceae</taxon>
        <taxon>Exidia</taxon>
    </lineage>
</organism>
<feature type="compositionally biased region" description="Polar residues" evidence="1">
    <location>
        <begin position="130"/>
        <end position="165"/>
    </location>
</feature>
<dbReference type="AlphaFoldDB" id="A0A166N3T6"/>
<feature type="region of interest" description="Disordered" evidence="1">
    <location>
        <begin position="1"/>
        <end position="39"/>
    </location>
</feature>